<dbReference type="EMBL" id="CAJOBA010002597">
    <property type="protein sequence ID" value="CAF3651806.1"/>
    <property type="molecule type" value="Genomic_DNA"/>
</dbReference>
<dbReference type="Proteomes" id="UP000677228">
    <property type="component" value="Unassembled WGS sequence"/>
</dbReference>
<dbReference type="AlphaFoldDB" id="A0A8S2HKB5"/>
<comment type="caution">
    <text evidence="3">The sequence shown here is derived from an EMBL/GenBank/DDBJ whole genome shotgun (WGS) entry which is preliminary data.</text>
</comment>
<dbReference type="EMBL" id="CAJNOK010002597">
    <property type="protein sequence ID" value="CAF0867039.1"/>
    <property type="molecule type" value="Genomic_DNA"/>
</dbReference>
<sequence length="183" mass="20835">MPEKKQSKRQQEYHGRKREARHLTATISASSTTKGGLRKTEGARRRRANTAKLKNENEKLLNEVQKLRKENLEMKKLLSQQQTDGSDRSNATPPRSPSKLFIDNTVLDGATLDITALVTDEIRTKDFQDNLASLKNEKFNLSYCKWQKQKNDKSNVLVSTKVILTLSIVDFVTKFMGEINVSP</sequence>
<evidence type="ECO:0000256" key="1">
    <source>
        <dbReference type="SAM" id="MobiDB-lite"/>
    </source>
</evidence>
<accession>A0A8S2HKB5</accession>
<feature type="compositionally biased region" description="Basic and acidic residues" evidence="1">
    <location>
        <begin position="1"/>
        <end position="14"/>
    </location>
</feature>
<evidence type="ECO:0000313" key="3">
    <source>
        <dbReference type="EMBL" id="CAF3651806.1"/>
    </source>
</evidence>
<proteinExistence type="predicted"/>
<evidence type="ECO:0000313" key="4">
    <source>
        <dbReference type="Proteomes" id="UP000682733"/>
    </source>
</evidence>
<feature type="compositionally biased region" description="Polar residues" evidence="1">
    <location>
        <begin position="25"/>
        <end position="34"/>
    </location>
</feature>
<feature type="region of interest" description="Disordered" evidence="1">
    <location>
        <begin position="1"/>
        <end position="55"/>
    </location>
</feature>
<organism evidence="3 4">
    <name type="scientific">Didymodactylos carnosus</name>
    <dbReference type="NCBI Taxonomy" id="1234261"/>
    <lineage>
        <taxon>Eukaryota</taxon>
        <taxon>Metazoa</taxon>
        <taxon>Spiralia</taxon>
        <taxon>Gnathifera</taxon>
        <taxon>Rotifera</taxon>
        <taxon>Eurotatoria</taxon>
        <taxon>Bdelloidea</taxon>
        <taxon>Philodinida</taxon>
        <taxon>Philodinidae</taxon>
        <taxon>Didymodactylos</taxon>
    </lineage>
</organism>
<protein>
    <submittedName>
        <fullName evidence="3">Uncharacterized protein</fullName>
    </submittedName>
</protein>
<gene>
    <name evidence="2" type="ORF">OVA965_LOCUS7931</name>
    <name evidence="3" type="ORF">TMI583_LOCUS7925</name>
</gene>
<reference evidence="3" key="1">
    <citation type="submission" date="2021-02" db="EMBL/GenBank/DDBJ databases">
        <authorList>
            <person name="Nowell W R."/>
        </authorList>
    </citation>
    <scope>NUCLEOTIDE SEQUENCE</scope>
</reference>
<feature type="compositionally biased region" description="Polar residues" evidence="1">
    <location>
        <begin position="78"/>
        <end position="93"/>
    </location>
</feature>
<feature type="region of interest" description="Disordered" evidence="1">
    <location>
        <begin position="78"/>
        <end position="99"/>
    </location>
</feature>
<evidence type="ECO:0000313" key="2">
    <source>
        <dbReference type="EMBL" id="CAF0867039.1"/>
    </source>
</evidence>
<name>A0A8S2HKB5_9BILA</name>
<dbReference type="Proteomes" id="UP000682733">
    <property type="component" value="Unassembled WGS sequence"/>
</dbReference>